<dbReference type="Proteomes" id="UP000008153">
    <property type="component" value="Chromosome 33"/>
</dbReference>
<feature type="compositionally biased region" description="Low complexity" evidence="1">
    <location>
        <begin position="293"/>
        <end position="305"/>
    </location>
</feature>
<reference evidence="2 3" key="1">
    <citation type="journal article" date="2007" name="Nat. Genet.">
        <title>Comparative genomic analysis of three Leishmania species that cause diverse human disease.</title>
        <authorList>
            <person name="Peacock C.S."/>
            <person name="Seeger K."/>
            <person name="Harris D."/>
            <person name="Murphy L."/>
            <person name="Ruiz J.C."/>
            <person name="Quail M.A."/>
            <person name="Peters N."/>
            <person name="Adlem E."/>
            <person name="Tivey A."/>
            <person name="Aslett M."/>
            <person name="Kerhornou A."/>
            <person name="Ivens A."/>
            <person name="Fraser A."/>
            <person name="Rajandream M.A."/>
            <person name="Carver T."/>
            <person name="Norbertczak H."/>
            <person name="Chillingworth T."/>
            <person name="Hance Z."/>
            <person name="Jagels K."/>
            <person name="Moule S."/>
            <person name="Ormond D."/>
            <person name="Rutter S."/>
            <person name="Squares R."/>
            <person name="Whitehead S."/>
            <person name="Rabbinowitsch E."/>
            <person name="Arrowsmith C."/>
            <person name="White B."/>
            <person name="Thurston S."/>
            <person name="Bringaud F."/>
            <person name="Baldauf S.L."/>
            <person name="Faulconbridge A."/>
            <person name="Jeffares D."/>
            <person name="Depledge D.P."/>
            <person name="Oyola S.O."/>
            <person name="Hilley J.D."/>
            <person name="Brito L.O."/>
            <person name="Tosi L.R."/>
            <person name="Barrell B."/>
            <person name="Cruz A.K."/>
            <person name="Mottram J.C."/>
            <person name="Smith D.F."/>
            <person name="Berriman M."/>
        </authorList>
    </citation>
    <scope>NUCLEOTIDE SEQUENCE [LARGE SCALE GENOMIC DNA]</scope>
    <source>
        <strain evidence="2 3">JPCM5</strain>
    </source>
</reference>
<dbReference type="GeneID" id="5072355"/>
<dbReference type="eggNOG" id="ENOG502SM52">
    <property type="taxonomic scope" value="Eukaryota"/>
</dbReference>
<feature type="compositionally biased region" description="Low complexity" evidence="1">
    <location>
        <begin position="419"/>
        <end position="428"/>
    </location>
</feature>
<sequence>MLLPGSCGSDGGAAIAESRAEVCRCRTTTTTPTISSSATRSSFSHTQPSYDASFAFTLVSADDVSFHCCVTAYMCAHSLYLRSARDVGASEGSVPVGSAQAVRDYIAYLQYSDLRKQLAAELARPTAATGATATGAPLPPVASLVGVPPPEHGLRGDGARKVCDTAQSWLFPWDEDEIGRDGAHGYAAQPLDCDRAYTLHANRLRHWLTAAELASFRGETALEDAALARTGGGRRGRSPMAAAASPVPATTSASMLPFFAADLPLEPPPTAVNSADAPESAHQPTHSPQSFIATSSSSSSASSTSLTSSVSTASLEAHESAARATSGVDGGPHDRRQRTYLGEELGYGEFVALGDPEGLFFIEHVLLAHETTQGATAASTAGARWASDNSDKVTGDREQGLTSQSSQGVRSAPEASRKTAASTAAASAAPLPSHADPIVTLTARQQCRLLELISVADFMGTQSLVELCATYLAAWLMNRTDEEIVQSFLTTAGPSSAAAGAGASSAPTSFKVTGAASFNELWIAPLLGDDVAPGKSGEATNMPLPSAGVTATSGVVKPRMEAATAAAVTKRNAAMPKRAGKLKGNHAGSTDATAAGPLKYAGGDRGPTTASAAVEPAHAPLLLTDDQRLVLLRQMKRNNSIIVSPY</sequence>
<evidence type="ECO:0000313" key="3">
    <source>
        <dbReference type="Proteomes" id="UP000008153"/>
    </source>
</evidence>
<feature type="compositionally biased region" description="Polar residues" evidence="1">
    <location>
        <begin position="400"/>
        <end position="409"/>
    </location>
</feature>
<gene>
    <name evidence="2" type="ORF">LINJ_33_2110</name>
</gene>
<dbReference type="OMA" id="HANRLRH"/>
<dbReference type="EMBL" id="FR796465">
    <property type="protein sequence ID" value="CAM71363.1"/>
    <property type="molecule type" value="Genomic_DNA"/>
</dbReference>
<reference evidence="2 3" key="2">
    <citation type="journal article" date="2011" name="Genome Res.">
        <title>Chromosome and gene copy number variation allow major structural change between species and strains of Leishmania.</title>
        <authorList>
            <person name="Rogers M.B."/>
            <person name="Hilley J.D."/>
            <person name="Dickens N.J."/>
            <person name="Wilkes J."/>
            <person name="Bates P.A."/>
            <person name="Depledge D.P."/>
            <person name="Harris D."/>
            <person name="Her Y."/>
            <person name="Herzyk P."/>
            <person name="Imamura H."/>
            <person name="Otto T.D."/>
            <person name="Sanders M."/>
            <person name="Seeger K."/>
            <person name="Dujardin J.C."/>
            <person name="Berriman M."/>
            <person name="Smith D.F."/>
            <person name="Hertz-Fowler C."/>
            <person name="Mottram J.C."/>
        </authorList>
    </citation>
    <scope>NUCLEOTIDE SEQUENCE [LARGE SCALE GENOMIC DNA]</scope>
    <source>
        <strain evidence="2 3">JPCM5</strain>
    </source>
</reference>
<dbReference type="KEGG" id="lif:LINJ_33_2110"/>
<feature type="compositionally biased region" description="Polar residues" evidence="1">
    <location>
        <begin position="282"/>
        <end position="292"/>
    </location>
</feature>
<evidence type="ECO:0000313" key="2">
    <source>
        <dbReference type="EMBL" id="CAM71363.1"/>
    </source>
</evidence>
<feature type="compositionally biased region" description="Basic and acidic residues" evidence="1">
    <location>
        <begin position="389"/>
        <end position="399"/>
    </location>
</feature>
<feature type="region of interest" description="Disordered" evidence="1">
    <location>
        <begin position="267"/>
        <end position="305"/>
    </location>
</feature>
<protein>
    <submittedName>
        <fullName evidence="2">Uncharacterized protein</fullName>
    </submittedName>
</protein>
<keyword evidence="3" id="KW-1185">Reference proteome</keyword>
<evidence type="ECO:0000256" key="1">
    <source>
        <dbReference type="SAM" id="MobiDB-lite"/>
    </source>
</evidence>
<name>A4I961_LEIIN</name>
<dbReference type="InParanoid" id="A4I961"/>
<organism evidence="2 3">
    <name type="scientific">Leishmania infantum</name>
    <dbReference type="NCBI Taxonomy" id="5671"/>
    <lineage>
        <taxon>Eukaryota</taxon>
        <taxon>Discoba</taxon>
        <taxon>Euglenozoa</taxon>
        <taxon>Kinetoplastea</taxon>
        <taxon>Metakinetoplastina</taxon>
        <taxon>Trypanosomatida</taxon>
        <taxon>Trypanosomatidae</taxon>
        <taxon>Leishmaniinae</taxon>
        <taxon>Leishmania</taxon>
    </lineage>
</organism>
<dbReference type="VEuPathDB" id="TriTrypDB:LINF_330028700"/>
<proteinExistence type="predicted"/>
<feature type="region of interest" description="Disordered" evidence="1">
    <location>
        <begin position="317"/>
        <end position="336"/>
    </location>
</feature>
<dbReference type="AlphaFoldDB" id="A4I961"/>
<accession>A4I961</accession>
<feature type="region of interest" description="Disordered" evidence="1">
    <location>
        <begin position="572"/>
        <end position="611"/>
    </location>
</feature>
<feature type="region of interest" description="Disordered" evidence="1">
    <location>
        <begin position="377"/>
        <end position="428"/>
    </location>
</feature>
<dbReference type="RefSeq" id="XP_001468280.1">
    <property type="nucleotide sequence ID" value="XM_001468243.1"/>
</dbReference>